<protein>
    <recommendedName>
        <fullName evidence="1">HDOD domain-containing protein</fullName>
    </recommendedName>
</protein>
<keyword evidence="3" id="KW-1185">Reference proteome</keyword>
<dbReference type="SUPFAM" id="SSF109604">
    <property type="entry name" value="HD-domain/PDEase-like"/>
    <property type="match status" value="1"/>
</dbReference>
<organism evidence="2 3">
    <name type="scientific">Sulfuriferula nivalis</name>
    <dbReference type="NCBI Taxonomy" id="2675298"/>
    <lineage>
        <taxon>Bacteria</taxon>
        <taxon>Pseudomonadati</taxon>
        <taxon>Pseudomonadota</taxon>
        <taxon>Betaproteobacteria</taxon>
        <taxon>Nitrosomonadales</taxon>
        <taxon>Sulfuricellaceae</taxon>
        <taxon>Sulfuriferula</taxon>
    </lineage>
</organism>
<dbReference type="SUPFAM" id="SSF141868">
    <property type="entry name" value="EAL domain-like"/>
    <property type="match status" value="1"/>
</dbReference>
<dbReference type="Gene3D" id="1.10.3210.10">
    <property type="entry name" value="Hypothetical protein af1432"/>
    <property type="match status" value="1"/>
</dbReference>
<dbReference type="PANTHER" id="PTHR33525">
    <property type="match status" value="1"/>
</dbReference>
<dbReference type="AlphaFoldDB" id="A0A809S9R3"/>
<feature type="domain" description="HDOD" evidence="1">
    <location>
        <begin position="267"/>
        <end position="457"/>
    </location>
</feature>
<dbReference type="InterPro" id="IPR013976">
    <property type="entry name" value="HDOD"/>
</dbReference>
<reference evidence="3" key="1">
    <citation type="submission" date="2019-11" db="EMBL/GenBank/DDBJ databases">
        <title>Isolation and characterization of a novel species in the genus Sulfuriferula.</title>
        <authorList>
            <person name="Mochizuki J."/>
            <person name="Kojima H."/>
            <person name="Fukui M."/>
        </authorList>
    </citation>
    <scope>NUCLEOTIDE SEQUENCE [LARGE SCALE GENOMIC DNA]</scope>
    <source>
        <strain evidence="3">SGTM</strain>
    </source>
</reference>
<sequence length="474" mass="52992">MFSRLFNLFTRKQKTPARPKQAIHPITTDDHAYTQLNQLAPVLNHDDMRSSLSNNDADVINANATHTSVVYREAILNKAQKIAGYSFTLSRKINLRMFASSNDVQRLYYEVLLKNIISMNIQRLLGHRLAFIPIFPATLTHPLLKKLPATGTVLVVNNLAQLTTENKTTLPQILALKQAGFHIALQGDIHTPGMQPFLELAEYIFIDIGGSNLQAITSQINEITTHLFNKRLVATNVRTLDEYHVCANLPFHYIQGTFVTSRAAWTKPSMDAGRIKILELLNRIRQDAENLELAQAIKLDPALSFKLLRYINSAGTGLTTKISAIDQALMVLGQQNIYRWLTMQLFISGTGSALDLALMENALVRARLAELCATDALSMKERDELFVTGIFSLLDILLRIPMEQALAQISLPPMAIEALLHKTGKYAPYLELATACETFNQEHIAEISSQLGIDITQVNTYHADALIWAYEVSN</sequence>
<dbReference type="InterPro" id="IPR035919">
    <property type="entry name" value="EAL_sf"/>
</dbReference>
<evidence type="ECO:0000313" key="2">
    <source>
        <dbReference type="EMBL" id="BBP01453.1"/>
    </source>
</evidence>
<dbReference type="InterPro" id="IPR052340">
    <property type="entry name" value="RNase_Y/CdgJ"/>
</dbReference>
<dbReference type="Proteomes" id="UP000463939">
    <property type="component" value="Chromosome"/>
</dbReference>
<dbReference type="PROSITE" id="PS51833">
    <property type="entry name" value="HDOD"/>
    <property type="match status" value="1"/>
</dbReference>
<accession>A0A809S9R3</accession>
<dbReference type="PANTHER" id="PTHR33525:SF4">
    <property type="entry name" value="CYCLIC DI-GMP PHOSPHODIESTERASE CDGJ"/>
    <property type="match status" value="1"/>
</dbReference>
<evidence type="ECO:0000313" key="3">
    <source>
        <dbReference type="Proteomes" id="UP000463939"/>
    </source>
</evidence>
<evidence type="ECO:0000259" key="1">
    <source>
        <dbReference type="PROSITE" id="PS51833"/>
    </source>
</evidence>
<name>A0A809S9R3_9PROT</name>
<proteinExistence type="predicted"/>
<gene>
    <name evidence="2" type="ORF">SFSGTM_21610</name>
</gene>
<dbReference type="KEGG" id="sniv:SFSGTM_21610"/>
<dbReference type="EMBL" id="AP021881">
    <property type="protein sequence ID" value="BBP01453.1"/>
    <property type="molecule type" value="Genomic_DNA"/>
</dbReference>
<dbReference type="Pfam" id="PF08668">
    <property type="entry name" value="HDOD"/>
    <property type="match status" value="1"/>
</dbReference>
<dbReference type="RefSeq" id="WP_162085230.1">
    <property type="nucleotide sequence ID" value="NZ_AP021881.1"/>
</dbReference>